<dbReference type="PANTHER" id="PTHR12844:SF10">
    <property type="entry name" value="CONNECTOR ENHANCER OF KINASE SUPPRESSOR OF RAS 1"/>
    <property type="match status" value="1"/>
</dbReference>
<dbReference type="CDD" id="cd01260">
    <property type="entry name" value="PH_CNK_mammalian-like"/>
    <property type="match status" value="1"/>
</dbReference>
<feature type="compositionally biased region" description="Basic residues" evidence="3">
    <location>
        <begin position="602"/>
        <end position="620"/>
    </location>
</feature>
<dbReference type="Gene3D" id="2.30.29.30">
    <property type="entry name" value="Pleckstrin-homology domain (PH domain)/Phosphotyrosine-binding domain (PTB)"/>
    <property type="match status" value="1"/>
</dbReference>
<keyword evidence="2" id="KW-0175">Coiled coil</keyword>
<evidence type="ECO:0000256" key="1">
    <source>
        <dbReference type="ARBA" id="ARBA00009498"/>
    </source>
</evidence>
<feature type="domain" description="CRIC" evidence="7">
    <location>
        <begin position="78"/>
        <end position="171"/>
    </location>
</feature>
<dbReference type="SUPFAM" id="SSF47769">
    <property type="entry name" value="SAM/Pointed domain"/>
    <property type="match status" value="1"/>
</dbReference>
<dbReference type="InterPro" id="IPR001660">
    <property type="entry name" value="SAM"/>
</dbReference>
<proteinExistence type="inferred from homology"/>
<dbReference type="SMART" id="SM00228">
    <property type="entry name" value="PDZ"/>
    <property type="match status" value="1"/>
</dbReference>
<evidence type="ECO:0000256" key="3">
    <source>
        <dbReference type="SAM" id="MobiDB-lite"/>
    </source>
</evidence>
<dbReference type="EMBL" id="CM014095">
    <property type="protein sequence ID" value="TKS86713.1"/>
    <property type="molecule type" value="Genomic_DNA"/>
</dbReference>
<dbReference type="AlphaFoldDB" id="A0A4U5VEU2"/>
<dbReference type="SMART" id="SM00233">
    <property type="entry name" value="PH"/>
    <property type="match status" value="1"/>
</dbReference>
<dbReference type="STRING" id="240159.A0A4U5VEU2"/>
<keyword evidence="9" id="KW-1185">Reference proteome</keyword>
<dbReference type="Pfam" id="PF00169">
    <property type="entry name" value="PH"/>
    <property type="match status" value="1"/>
</dbReference>
<gene>
    <name evidence="8" type="ORF">D9C73_020832</name>
</gene>
<dbReference type="InterPro" id="IPR013761">
    <property type="entry name" value="SAM/pointed_sf"/>
</dbReference>
<feature type="coiled-coil region" evidence="2">
    <location>
        <begin position="682"/>
        <end position="740"/>
    </location>
</feature>
<keyword evidence="8" id="KW-0808">Transferase</keyword>
<evidence type="ECO:0000313" key="9">
    <source>
        <dbReference type="Proteomes" id="UP000298787"/>
    </source>
</evidence>
<dbReference type="Gene3D" id="2.30.42.10">
    <property type="match status" value="1"/>
</dbReference>
<keyword evidence="8" id="KW-0418">Kinase</keyword>
<protein>
    <submittedName>
        <fullName evidence="8">Connector enhancer of kinase suppressor of ras 1</fullName>
    </submittedName>
</protein>
<dbReference type="InterPro" id="IPR001849">
    <property type="entry name" value="PH_domain"/>
</dbReference>
<evidence type="ECO:0000259" key="6">
    <source>
        <dbReference type="PROSITE" id="PS50106"/>
    </source>
</evidence>
<evidence type="ECO:0000259" key="7">
    <source>
        <dbReference type="PROSITE" id="PS51290"/>
    </source>
</evidence>
<dbReference type="GO" id="GO:0016301">
    <property type="term" value="F:kinase activity"/>
    <property type="evidence" value="ECO:0007669"/>
    <property type="project" value="UniProtKB-KW"/>
</dbReference>
<feature type="compositionally biased region" description="Polar residues" evidence="3">
    <location>
        <begin position="419"/>
        <end position="436"/>
    </location>
</feature>
<organism evidence="8 9">
    <name type="scientific">Collichthys lucidus</name>
    <name type="common">Big head croaker</name>
    <name type="synonym">Sciaena lucida</name>
    <dbReference type="NCBI Taxonomy" id="240159"/>
    <lineage>
        <taxon>Eukaryota</taxon>
        <taxon>Metazoa</taxon>
        <taxon>Chordata</taxon>
        <taxon>Craniata</taxon>
        <taxon>Vertebrata</taxon>
        <taxon>Euteleostomi</taxon>
        <taxon>Actinopterygii</taxon>
        <taxon>Neopterygii</taxon>
        <taxon>Teleostei</taxon>
        <taxon>Neoteleostei</taxon>
        <taxon>Acanthomorphata</taxon>
        <taxon>Eupercaria</taxon>
        <taxon>Sciaenidae</taxon>
        <taxon>Collichthys</taxon>
    </lineage>
</organism>
<dbReference type="SMART" id="SM00454">
    <property type="entry name" value="SAM"/>
    <property type="match status" value="1"/>
</dbReference>
<dbReference type="InterPro" id="IPR051566">
    <property type="entry name" value="CNKSR"/>
</dbReference>
<feature type="region of interest" description="Disordered" evidence="3">
    <location>
        <begin position="376"/>
        <end position="460"/>
    </location>
</feature>
<dbReference type="PROSITE" id="PS50105">
    <property type="entry name" value="SAM_DOMAIN"/>
    <property type="match status" value="1"/>
</dbReference>
<feature type="domain" description="SAM" evidence="5">
    <location>
        <begin position="7"/>
        <end position="70"/>
    </location>
</feature>
<dbReference type="SUPFAM" id="SSF50729">
    <property type="entry name" value="PH domain-like"/>
    <property type="match status" value="1"/>
</dbReference>
<dbReference type="CDD" id="cd06748">
    <property type="entry name" value="PDZ_CNK1_2_3-like"/>
    <property type="match status" value="1"/>
</dbReference>
<name>A0A4U5VEU2_COLLU</name>
<feature type="compositionally biased region" description="Basic and acidic residues" evidence="3">
    <location>
        <begin position="305"/>
        <end position="327"/>
    </location>
</feature>
<accession>A0A4U5VEU2</accession>
<evidence type="ECO:0000259" key="5">
    <source>
        <dbReference type="PROSITE" id="PS50105"/>
    </source>
</evidence>
<feature type="region of interest" description="Disordered" evidence="3">
    <location>
        <begin position="296"/>
        <end position="327"/>
    </location>
</feature>
<sequence length="842" mass="94500">MEPITSWSEERVSEWLQGLDVPLQQYSVTEWHLSGVDLLQLTSRDLDKLGVHRIGHQELVLEAVEKLCSLTYGIGGENLRGLTEKMRAVSHTLQMGIQGRWRLNSYDGYSTDKLPVGILQLVVELITSAKGLFSLLNRCQFAQLSGSTSSKNIFSYCRELRDIVHKDSTVSEKEKDIISVCRQLVSVCDEILNSSPEGLLSHTAQLESVDLVPVSPGDQLGIEITSTGSSNHYVTGTAAEPSSDVFVKILAGDEVIQVNDQIVVGWSRANLVKKLRENPNGVTLVLKKIPGAVRRRHPIQVSSTQKEDEEKEEKSDKEEERDEDEGKRLSVFERVAASVRSLSFRRAVHGPEVQQQPMGQEESELALEKEIEGTYQNRPGLLPVSGEFESLESSRLSPRLRRDRSPSPRSPSPLIFDSFPSTSPQRVNQDRASISSCPEMVGHTGNKERREKSSTKGMSTALSRRRVSCRELGRPDCDGWLWKKRKESNVFLAQKWQRFWFILKGPSLYWYTGQQDEKAEGFVNISSYSIESAGEHKRKYVFKMCHVRFQNFFFAAENVSDMSKWINCLITAIQKHKKFYTGPDKEEECYSETESESERSPSPRRRNKKVQSHTLPRPKVKTAPLSSPTSGGSKGTGGPVDEMGMMLNNIKEGGVSLIGHEQPFTHDHFRKSFIRRNKNPVINEKAHTLRALQSTLKDKEAELLQINKILGDSDLTASKYRQWKENNEELVHEIDRLAALRASEGRDDAAVQDTPAEEVASETVAKETAIAETEGAYRLSLSDGEQLVDAEPSDVLLEIQGSPSLEASPMLELSLGSLQESINKQLSEMVESGEVTENYFYI</sequence>
<dbReference type="InterPro" id="IPR036034">
    <property type="entry name" value="PDZ_sf"/>
</dbReference>
<dbReference type="SUPFAM" id="SSF50156">
    <property type="entry name" value="PDZ domain-like"/>
    <property type="match status" value="1"/>
</dbReference>
<reference evidence="8 9" key="1">
    <citation type="submission" date="2019-01" db="EMBL/GenBank/DDBJ databases">
        <title>Genome Assembly of Collichthys lucidus.</title>
        <authorList>
            <person name="Cai M."/>
            <person name="Xiao S."/>
        </authorList>
    </citation>
    <scope>NUCLEOTIDE SEQUENCE [LARGE SCALE GENOMIC DNA]</scope>
    <source>
        <strain evidence="8">JT15FE1705JMU</strain>
        <tissue evidence="8">Muscle</tissue>
    </source>
</reference>
<feature type="compositionally biased region" description="Basic and acidic residues" evidence="3">
    <location>
        <begin position="445"/>
        <end position="454"/>
    </location>
</feature>
<dbReference type="Pfam" id="PF07647">
    <property type="entry name" value="SAM_2"/>
    <property type="match status" value="1"/>
</dbReference>
<dbReference type="Pfam" id="PF10534">
    <property type="entry name" value="CRIC_ras_sig"/>
    <property type="match status" value="1"/>
</dbReference>
<feature type="domain" description="PH" evidence="4">
    <location>
        <begin position="474"/>
        <end position="574"/>
    </location>
</feature>
<feature type="domain" description="PDZ" evidence="6">
    <location>
        <begin position="208"/>
        <end position="290"/>
    </location>
</feature>
<evidence type="ECO:0000259" key="4">
    <source>
        <dbReference type="PROSITE" id="PS50003"/>
    </source>
</evidence>
<dbReference type="InterPro" id="IPR001478">
    <property type="entry name" value="PDZ"/>
</dbReference>
<evidence type="ECO:0000256" key="2">
    <source>
        <dbReference type="SAM" id="Coils"/>
    </source>
</evidence>
<dbReference type="Proteomes" id="UP000298787">
    <property type="component" value="Chromosome 18"/>
</dbReference>
<comment type="similarity">
    <text evidence="1">Belongs to the CNKSR family.</text>
</comment>
<evidence type="ECO:0000313" key="8">
    <source>
        <dbReference type="EMBL" id="TKS86713.1"/>
    </source>
</evidence>
<dbReference type="Gene3D" id="1.10.150.50">
    <property type="entry name" value="Transcription Factor, Ets-1"/>
    <property type="match status" value="1"/>
</dbReference>
<dbReference type="PROSITE" id="PS51290">
    <property type="entry name" value="CRIC"/>
    <property type="match status" value="1"/>
</dbReference>
<dbReference type="PROSITE" id="PS50106">
    <property type="entry name" value="PDZ"/>
    <property type="match status" value="1"/>
</dbReference>
<dbReference type="InterPro" id="IPR011993">
    <property type="entry name" value="PH-like_dom_sf"/>
</dbReference>
<dbReference type="InterPro" id="IPR017874">
    <property type="entry name" value="CRIC_domain"/>
</dbReference>
<dbReference type="PROSITE" id="PS50003">
    <property type="entry name" value="PH_DOMAIN"/>
    <property type="match status" value="1"/>
</dbReference>
<dbReference type="PANTHER" id="PTHR12844">
    <property type="entry name" value="CONNECTOR ENCHANCER OF KINASE SUPPRESSOR OF RAS"/>
    <property type="match status" value="1"/>
</dbReference>
<feature type="region of interest" description="Disordered" evidence="3">
    <location>
        <begin position="587"/>
        <end position="643"/>
    </location>
</feature>